<comment type="caution">
    <text evidence="2">The sequence shown here is derived from an EMBL/GenBank/DDBJ whole genome shotgun (WGS) entry which is preliminary data.</text>
</comment>
<sequence length="175" mass="19959">MGKVIILNILRFFVVILLQVALFKNMGYYNIASTFPYIFFILLLPIGLPNIILFTIAFLTGLTVDAFYDSVGVHAAACVSLSLFRTFFHKITLEVEIKDSFNTPSLGEMGTKWFLPYVFFGTLVHHFTLFIVETFSFTNFLYTLASIILSSIFTVCVIFLMSLLVYKRKSRINSI</sequence>
<keyword evidence="1" id="KW-1133">Transmembrane helix</keyword>
<dbReference type="STRING" id="1229276.DI53_2840"/>
<dbReference type="AlphaFoldDB" id="A0A0B8T640"/>
<protein>
    <submittedName>
        <fullName evidence="2">Rod shape-determining protein MreD</fullName>
    </submittedName>
</protein>
<evidence type="ECO:0000256" key="1">
    <source>
        <dbReference type="SAM" id="Phobius"/>
    </source>
</evidence>
<feature type="transmembrane region" description="Helical" evidence="1">
    <location>
        <begin position="71"/>
        <end position="88"/>
    </location>
</feature>
<keyword evidence="1" id="KW-0472">Membrane</keyword>
<feature type="transmembrane region" description="Helical" evidence="1">
    <location>
        <begin position="35"/>
        <end position="59"/>
    </location>
</feature>
<dbReference type="Proteomes" id="UP000031802">
    <property type="component" value="Unassembled WGS sequence"/>
</dbReference>
<dbReference type="OrthoDB" id="1132160at2"/>
<evidence type="ECO:0000313" key="2">
    <source>
        <dbReference type="EMBL" id="KGE13309.1"/>
    </source>
</evidence>
<keyword evidence="3" id="KW-1185">Reference proteome</keyword>
<gene>
    <name evidence="2" type="ORF">DI53_2840</name>
</gene>
<dbReference type="RefSeq" id="WP_037500796.1">
    <property type="nucleotide sequence ID" value="NZ_JJMU01000053.1"/>
</dbReference>
<proteinExistence type="predicted"/>
<dbReference type="PATRIC" id="fig|1229276.3.peg.2934"/>
<dbReference type="eggNOG" id="ENOG50315DF">
    <property type="taxonomic scope" value="Bacteria"/>
</dbReference>
<feature type="transmembrane region" description="Helical" evidence="1">
    <location>
        <begin position="144"/>
        <end position="166"/>
    </location>
</feature>
<name>A0A0B8T640_9SPHI</name>
<reference evidence="2 3" key="2">
    <citation type="journal article" date="2015" name="PLoS ONE">
        <title>Whole-Genome Optical Mapping and Finished Genome Sequence of Sphingobacterium deserti sp. nov., a New Species Isolated from the Western Desert of China.</title>
        <authorList>
            <person name="Teng C."/>
            <person name="Zhou Z."/>
            <person name="Molnar I."/>
            <person name="Li X."/>
            <person name="Tang R."/>
            <person name="Chen M."/>
            <person name="Wang L."/>
            <person name="Su S."/>
            <person name="Zhang W."/>
            <person name="Lin M."/>
        </authorList>
    </citation>
    <scope>NUCLEOTIDE SEQUENCE [LARGE SCALE GENOMIC DNA]</scope>
    <source>
        <strain evidence="3">ACCC05744</strain>
    </source>
</reference>
<organism evidence="2 3">
    <name type="scientific">Sphingobacterium deserti</name>
    <dbReference type="NCBI Taxonomy" id="1229276"/>
    <lineage>
        <taxon>Bacteria</taxon>
        <taxon>Pseudomonadati</taxon>
        <taxon>Bacteroidota</taxon>
        <taxon>Sphingobacteriia</taxon>
        <taxon>Sphingobacteriales</taxon>
        <taxon>Sphingobacteriaceae</taxon>
        <taxon>Sphingobacterium</taxon>
    </lineage>
</organism>
<evidence type="ECO:0000313" key="3">
    <source>
        <dbReference type="Proteomes" id="UP000031802"/>
    </source>
</evidence>
<feature type="transmembrane region" description="Helical" evidence="1">
    <location>
        <begin position="114"/>
        <end position="132"/>
    </location>
</feature>
<dbReference type="EMBL" id="JJMU01000053">
    <property type="protein sequence ID" value="KGE13309.1"/>
    <property type="molecule type" value="Genomic_DNA"/>
</dbReference>
<keyword evidence="1" id="KW-0812">Transmembrane</keyword>
<reference evidence="3" key="1">
    <citation type="submission" date="2014-04" db="EMBL/GenBank/DDBJ databases">
        <title>Whole-Genome optical mapping and complete genome sequence of Sphingobacterium deserti sp. nov., a new spaces isolated from desert in the west of China.</title>
        <authorList>
            <person name="Teng C."/>
            <person name="Zhou Z."/>
            <person name="Li X."/>
            <person name="Chen M."/>
            <person name="Lin M."/>
            <person name="Wang L."/>
            <person name="Su S."/>
            <person name="Zhang C."/>
            <person name="Zhang W."/>
        </authorList>
    </citation>
    <scope>NUCLEOTIDE SEQUENCE [LARGE SCALE GENOMIC DNA]</scope>
    <source>
        <strain evidence="3">ACCC05744</strain>
    </source>
</reference>
<feature type="transmembrane region" description="Helical" evidence="1">
    <location>
        <begin position="6"/>
        <end position="23"/>
    </location>
</feature>
<accession>A0A0B8T640</accession>